<keyword evidence="6 9" id="KW-1133">Transmembrane helix</keyword>
<feature type="transmembrane region" description="Helical" evidence="9">
    <location>
        <begin position="794"/>
        <end position="818"/>
    </location>
</feature>
<organism evidence="12 13">
    <name type="scientific">Chitinophaga horti</name>
    <dbReference type="NCBI Taxonomy" id="2920382"/>
    <lineage>
        <taxon>Bacteria</taxon>
        <taxon>Pseudomonadati</taxon>
        <taxon>Bacteroidota</taxon>
        <taxon>Chitinophagia</taxon>
        <taxon>Chitinophagales</taxon>
        <taxon>Chitinophagaceae</taxon>
        <taxon>Chitinophaga</taxon>
    </lineage>
</organism>
<evidence type="ECO:0000256" key="10">
    <source>
        <dbReference type="SAM" id="SignalP"/>
    </source>
</evidence>
<keyword evidence="4" id="KW-0808">Transferase</keyword>
<feature type="transmembrane region" description="Helical" evidence="9">
    <location>
        <begin position="874"/>
        <end position="894"/>
    </location>
</feature>
<evidence type="ECO:0000313" key="13">
    <source>
        <dbReference type="Proteomes" id="UP001162741"/>
    </source>
</evidence>
<evidence type="ECO:0000256" key="5">
    <source>
        <dbReference type="ARBA" id="ARBA00022692"/>
    </source>
</evidence>
<comment type="subcellular location">
    <subcellularLocation>
        <location evidence="1">Cell membrane</location>
        <topology evidence="1">Multi-pass membrane protein</topology>
    </subcellularLocation>
</comment>
<feature type="signal peptide" evidence="10">
    <location>
        <begin position="1"/>
        <end position="26"/>
    </location>
</feature>
<evidence type="ECO:0000256" key="6">
    <source>
        <dbReference type="ARBA" id="ARBA00022989"/>
    </source>
</evidence>
<dbReference type="InterPro" id="IPR013830">
    <property type="entry name" value="SGNH_hydro"/>
</dbReference>
<keyword evidence="10" id="KW-0732">Signal</keyword>
<feature type="transmembrane region" description="Helical" evidence="9">
    <location>
        <begin position="838"/>
        <end position="862"/>
    </location>
</feature>
<feature type="chain" id="PRO_5046565431" evidence="10">
    <location>
        <begin position="27"/>
        <end position="909"/>
    </location>
</feature>
<keyword evidence="5 9" id="KW-0812">Transmembrane</keyword>
<evidence type="ECO:0000256" key="1">
    <source>
        <dbReference type="ARBA" id="ARBA00004651"/>
    </source>
</evidence>
<evidence type="ECO:0000256" key="8">
    <source>
        <dbReference type="ARBA" id="ARBA00023315"/>
    </source>
</evidence>
<dbReference type="SUPFAM" id="SSF52266">
    <property type="entry name" value="SGNH hydrolase"/>
    <property type="match status" value="1"/>
</dbReference>
<dbReference type="InterPro" id="IPR028362">
    <property type="entry name" value="AlgI"/>
</dbReference>
<feature type="transmembrane region" description="Helical" evidence="9">
    <location>
        <begin position="540"/>
        <end position="559"/>
    </location>
</feature>
<evidence type="ECO:0000313" key="12">
    <source>
        <dbReference type="EMBL" id="UYQ92251.1"/>
    </source>
</evidence>
<keyword evidence="3" id="KW-1003">Cell membrane</keyword>
<evidence type="ECO:0000259" key="11">
    <source>
        <dbReference type="Pfam" id="PF13472"/>
    </source>
</evidence>
<feature type="transmembrane region" description="Helical" evidence="9">
    <location>
        <begin position="433"/>
        <end position="451"/>
    </location>
</feature>
<reference evidence="12" key="1">
    <citation type="submission" date="2022-10" db="EMBL/GenBank/DDBJ databases">
        <title>Chitinophaga sp. nov., isolated from soil.</title>
        <authorList>
            <person name="Jeon C.O."/>
        </authorList>
    </citation>
    <scope>NUCLEOTIDE SEQUENCE</scope>
    <source>
        <strain evidence="12">R8</strain>
    </source>
</reference>
<dbReference type="PIRSF" id="PIRSF016636">
    <property type="entry name" value="AlgI_DltB"/>
    <property type="match status" value="1"/>
</dbReference>
<dbReference type="Gene3D" id="2.60.120.1360">
    <property type="match status" value="1"/>
</dbReference>
<evidence type="ECO:0000256" key="2">
    <source>
        <dbReference type="ARBA" id="ARBA00010323"/>
    </source>
</evidence>
<dbReference type="EMBL" id="CP107006">
    <property type="protein sequence ID" value="UYQ92251.1"/>
    <property type="molecule type" value="Genomic_DNA"/>
</dbReference>
<dbReference type="PANTHER" id="PTHR13285:SF23">
    <property type="entry name" value="TEICHOIC ACID D-ALANYLTRANSFERASE"/>
    <property type="match status" value="1"/>
</dbReference>
<dbReference type="InterPro" id="IPR051085">
    <property type="entry name" value="MB_O-acyltransferase"/>
</dbReference>
<evidence type="ECO:0000256" key="4">
    <source>
        <dbReference type="ARBA" id="ARBA00022679"/>
    </source>
</evidence>
<protein>
    <submittedName>
        <fullName evidence="12">GDSL-type esterase/lipase family protein</fullName>
    </submittedName>
</protein>
<keyword evidence="13" id="KW-1185">Reference proteome</keyword>
<name>A0ABY6IYI1_9BACT</name>
<dbReference type="InterPro" id="IPR036514">
    <property type="entry name" value="SGNH_hydro_sf"/>
</dbReference>
<dbReference type="InterPro" id="IPR004299">
    <property type="entry name" value="MBOAT_fam"/>
</dbReference>
<dbReference type="PANTHER" id="PTHR13285">
    <property type="entry name" value="ACYLTRANSFERASE"/>
    <property type="match status" value="1"/>
</dbReference>
<feature type="transmembrane region" description="Helical" evidence="9">
    <location>
        <begin position="510"/>
        <end position="528"/>
    </location>
</feature>
<feature type="domain" description="SGNH hydrolase-type esterase" evidence="11">
    <location>
        <begin position="221"/>
        <end position="392"/>
    </location>
</feature>
<dbReference type="Pfam" id="PF13472">
    <property type="entry name" value="Lipase_GDSL_2"/>
    <property type="match status" value="1"/>
</dbReference>
<feature type="transmembrane region" description="Helical" evidence="9">
    <location>
        <begin position="579"/>
        <end position="601"/>
    </location>
</feature>
<evidence type="ECO:0000256" key="3">
    <source>
        <dbReference type="ARBA" id="ARBA00022475"/>
    </source>
</evidence>
<dbReference type="Pfam" id="PF03062">
    <property type="entry name" value="MBOAT"/>
    <property type="match status" value="1"/>
</dbReference>
<keyword evidence="7 9" id="KW-0472">Membrane</keyword>
<dbReference type="InterPro" id="IPR024194">
    <property type="entry name" value="Ac/AlaTfrase_AlgI/DltB"/>
</dbReference>
<comment type="similarity">
    <text evidence="2">Belongs to the membrane-bound acyltransferase family.</text>
</comment>
<sequence>MNINWKRISKAAIASLLILGTVTATAQRTKKKPVKKVATAKPVFSPVGIVNQLMNDSCLVPFFRKAENADEVSVLHLGDSHLQAGFFPGTVAAKLQEQFGNAGRGYVFPYNVAKTNGPTDYHWGTNSAWQAARVVEKTNWYTGPGGIVLYSQQPSADLSLTLRSGTISTAEVLYEGGALGDASVQPLPGAGNGLSMATLRFPEGTTTMGLRWSGVPDTKFYGAVLRNGQKGLLYHTVGINGAMFSNYNNMDLSLQVQAAWLRPNLVILSLGTNEAFGYLSASQFRAEIDETVTTLRKASPEGTVFILTTPPSGMGKAVRTPYRKKVNGKYKTYYRSKFRTNAHVAVLRNEIVSYCRAEGLACWDFYNIMKSDARFSRGWAADHLHFNATGYNLQGTLLAEAILKAFKNTITYSNMLTLEKLISQLLYDPKDPILFNSAFFLFFFAAFLVCYQLVSNSIRGRVWVFTLFSLYFFYKACGMYVGLVIIAAIVDFYLSNTIHRSQSQRTRKALLVFSIIINLGLLFLFKYTDFFIGVWNDLSHGHITPLGLLLPIGISFYTFENLSYTIDVYRKEINPVTDFLDYLFFLSFFPKLMMGPIVRAADFIPQIYKPFHVDAEDIGKGMYLILGGLIKKVIISDLIYQNFVVFIFDDPSRHTGLECLLGVYGYALVIYCDFSGYSDMAIGIARWTGFKIPQNFDTPYKSASITEFWRRWHISLSSWLRDYLYIPLGGNRKGKVRQYINQFLTMLIGGFWHGANWTFILWGALHGLMLGLDKTRMNFMKARGWDKWTGPKRMALRVAGILFTFHFVCFCWIFFHARTFDIALSLLHQVAYDFRGDLFVSVVSGYPAVFALMLAGFVLHFMPHLTWQKMELRLARLPLWGSVAVMVIFIWVLAQVKSSEPMLPIYLQF</sequence>
<dbReference type="RefSeq" id="WP_264280544.1">
    <property type="nucleotide sequence ID" value="NZ_CP107006.1"/>
</dbReference>
<keyword evidence="8" id="KW-0012">Acyltransferase</keyword>
<accession>A0ABY6IYI1</accession>
<proteinExistence type="inferred from homology"/>
<dbReference type="PIRSF" id="PIRSF500217">
    <property type="entry name" value="AlgI"/>
    <property type="match status" value="1"/>
</dbReference>
<gene>
    <name evidence="12" type="ORF">MKQ68_19375</name>
</gene>
<dbReference type="Proteomes" id="UP001162741">
    <property type="component" value="Chromosome"/>
</dbReference>
<dbReference type="Gene3D" id="3.40.50.1110">
    <property type="entry name" value="SGNH hydrolase"/>
    <property type="match status" value="1"/>
</dbReference>
<feature type="transmembrane region" description="Helical" evidence="9">
    <location>
        <begin position="754"/>
        <end position="773"/>
    </location>
</feature>
<evidence type="ECO:0000256" key="7">
    <source>
        <dbReference type="ARBA" id="ARBA00023136"/>
    </source>
</evidence>
<evidence type="ECO:0000256" key="9">
    <source>
        <dbReference type="SAM" id="Phobius"/>
    </source>
</evidence>